<evidence type="ECO:0000256" key="5">
    <source>
        <dbReference type="ARBA" id="ARBA00022519"/>
    </source>
</evidence>
<evidence type="ECO:0000256" key="3">
    <source>
        <dbReference type="ARBA" id="ARBA00022448"/>
    </source>
</evidence>
<dbReference type="InterPro" id="IPR013563">
    <property type="entry name" value="Oligopep_ABC_C"/>
</dbReference>
<dbReference type="OrthoDB" id="9802772at2"/>
<dbReference type="GO" id="GO:0016887">
    <property type="term" value="F:ATP hydrolysis activity"/>
    <property type="evidence" value="ECO:0007669"/>
    <property type="project" value="InterPro"/>
</dbReference>
<dbReference type="SUPFAM" id="SSF52540">
    <property type="entry name" value="P-loop containing nucleoside triphosphate hydrolases"/>
    <property type="match status" value="1"/>
</dbReference>
<keyword evidence="4" id="KW-1003">Cell membrane</keyword>
<evidence type="ECO:0000256" key="8">
    <source>
        <dbReference type="ARBA" id="ARBA00023136"/>
    </source>
</evidence>
<dbReference type="GO" id="GO:0005886">
    <property type="term" value="C:plasma membrane"/>
    <property type="evidence" value="ECO:0007669"/>
    <property type="project" value="UniProtKB-SubCell"/>
</dbReference>
<dbReference type="InterPro" id="IPR050388">
    <property type="entry name" value="ABC_Ni/Peptide_Import"/>
</dbReference>
<dbReference type="GO" id="GO:0015833">
    <property type="term" value="P:peptide transport"/>
    <property type="evidence" value="ECO:0007669"/>
    <property type="project" value="InterPro"/>
</dbReference>
<evidence type="ECO:0000313" key="11">
    <source>
        <dbReference type="EMBL" id="SDV50321.1"/>
    </source>
</evidence>
<sequence>MSALLDIDGLSVDFDGFPACHDVRLHVAAGETLGIVGESGSGKSVAMLATMGLVDAPGRVTATRIDFDGRNLLALPARERRRIVGRDIAMVFQDAQSSLNPSYTVGAQIGEVLGTHLGLRGAARRRRVVELLEQVEIPDAARRQHAFPHQLSGGMNQRVMIAMAIACEPRLLIADEPTTALDVTIQAQILALLRRLQRERGMALILISHDLAVVAETADRVAVMYAGEVVEHNAVPTLFDAPHHPYTAALLAAIPARSHGNARLAALPGVVPGRDDRPPGCLFEPRCAHAVAACRAARPALLAPPVQRRLPSDSPAGLATASTPAPTAGRGAPDDRVGQAACAVVTVAQARDRTYGEAPSSRALTMLAERAQGALVRCIKPLNLDVADANDHDLHAASVVAARPGAAADELPGDFR</sequence>
<dbReference type="NCBIfam" id="TIGR01727">
    <property type="entry name" value="oligo_HPY"/>
    <property type="match status" value="1"/>
</dbReference>
<evidence type="ECO:0000256" key="2">
    <source>
        <dbReference type="ARBA" id="ARBA00005417"/>
    </source>
</evidence>
<name>A0A1H2PT93_9BURK</name>
<comment type="subcellular location">
    <subcellularLocation>
        <location evidence="1">Cell inner membrane</location>
        <topology evidence="1">Peripheral membrane protein</topology>
    </subcellularLocation>
</comment>
<evidence type="ECO:0000313" key="12">
    <source>
        <dbReference type="Proteomes" id="UP000243719"/>
    </source>
</evidence>
<evidence type="ECO:0000259" key="10">
    <source>
        <dbReference type="PROSITE" id="PS50893"/>
    </source>
</evidence>
<keyword evidence="5" id="KW-0997">Cell inner membrane</keyword>
<evidence type="ECO:0000256" key="1">
    <source>
        <dbReference type="ARBA" id="ARBA00004417"/>
    </source>
</evidence>
<evidence type="ECO:0000256" key="6">
    <source>
        <dbReference type="ARBA" id="ARBA00022741"/>
    </source>
</evidence>
<gene>
    <name evidence="11" type="ORF">SAMN05216551_11194</name>
</gene>
<dbReference type="PANTHER" id="PTHR43297">
    <property type="entry name" value="OLIGOPEPTIDE TRANSPORT ATP-BINDING PROTEIN APPD"/>
    <property type="match status" value="1"/>
</dbReference>
<dbReference type="SMART" id="SM00382">
    <property type="entry name" value="AAA"/>
    <property type="match status" value="1"/>
</dbReference>
<evidence type="ECO:0000256" key="7">
    <source>
        <dbReference type="ARBA" id="ARBA00022840"/>
    </source>
</evidence>
<protein>
    <submittedName>
        <fullName evidence="11">Dipeptide transport system ATP-binding protein</fullName>
    </submittedName>
</protein>
<dbReference type="AlphaFoldDB" id="A0A1H2PT93"/>
<dbReference type="PANTHER" id="PTHR43297:SF2">
    <property type="entry name" value="DIPEPTIDE TRANSPORT ATP-BINDING PROTEIN DPPD"/>
    <property type="match status" value="1"/>
</dbReference>
<keyword evidence="7 11" id="KW-0067">ATP-binding</keyword>
<proteinExistence type="inferred from homology"/>
<reference evidence="12" key="1">
    <citation type="submission" date="2016-09" db="EMBL/GenBank/DDBJ databases">
        <authorList>
            <person name="Varghese N."/>
            <person name="Submissions S."/>
        </authorList>
    </citation>
    <scope>NUCLEOTIDE SEQUENCE [LARGE SCALE GENOMIC DNA]</scope>
    <source>
        <strain evidence="12">JS23</strain>
    </source>
</reference>
<dbReference type="InterPro" id="IPR027417">
    <property type="entry name" value="P-loop_NTPase"/>
</dbReference>
<keyword evidence="12" id="KW-1185">Reference proteome</keyword>
<dbReference type="STRING" id="1770053.SAMN05216551_11194"/>
<dbReference type="GO" id="GO:0055085">
    <property type="term" value="P:transmembrane transport"/>
    <property type="evidence" value="ECO:0007669"/>
    <property type="project" value="UniProtKB-ARBA"/>
</dbReference>
<dbReference type="InterPro" id="IPR003439">
    <property type="entry name" value="ABC_transporter-like_ATP-bd"/>
</dbReference>
<dbReference type="FunFam" id="3.40.50.300:FF:000016">
    <property type="entry name" value="Oligopeptide ABC transporter ATP-binding component"/>
    <property type="match status" value="1"/>
</dbReference>
<organism evidence="11 12">
    <name type="scientific">Chitinasiproducens palmae</name>
    <dbReference type="NCBI Taxonomy" id="1770053"/>
    <lineage>
        <taxon>Bacteria</taxon>
        <taxon>Pseudomonadati</taxon>
        <taxon>Pseudomonadota</taxon>
        <taxon>Betaproteobacteria</taxon>
        <taxon>Burkholderiales</taxon>
        <taxon>Burkholderiaceae</taxon>
        <taxon>Chitinasiproducens</taxon>
    </lineage>
</organism>
<feature type="region of interest" description="Disordered" evidence="9">
    <location>
        <begin position="305"/>
        <end position="335"/>
    </location>
</feature>
<dbReference type="PROSITE" id="PS50893">
    <property type="entry name" value="ABC_TRANSPORTER_2"/>
    <property type="match status" value="1"/>
</dbReference>
<dbReference type="Gene3D" id="3.40.50.300">
    <property type="entry name" value="P-loop containing nucleotide triphosphate hydrolases"/>
    <property type="match status" value="1"/>
</dbReference>
<accession>A0A1H2PT93</accession>
<dbReference type="CDD" id="cd03257">
    <property type="entry name" value="ABC_NikE_OppD_transporters"/>
    <property type="match status" value="1"/>
</dbReference>
<keyword evidence="6" id="KW-0547">Nucleotide-binding</keyword>
<evidence type="ECO:0000256" key="4">
    <source>
        <dbReference type="ARBA" id="ARBA00022475"/>
    </source>
</evidence>
<dbReference type="Pfam" id="PF08352">
    <property type="entry name" value="oligo_HPY"/>
    <property type="match status" value="1"/>
</dbReference>
<evidence type="ECO:0000256" key="9">
    <source>
        <dbReference type="SAM" id="MobiDB-lite"/>
    </source>
</evidence>
<comment type="similarity">
    <text evidence="2">Belongs to the ABC transporter superfamily.</text>
</comment>
<dbReference type="EMBL" id="FNLO01000011">
    <property type="protein sequence ID" value="SDV50321.1"/>
    <property type="molecule type" value="Genomic_DNA"/>
</dbReference>
<dbReference type="Proteomes" id="UP000243719">
    <property type="component" value="Unassembled WGS sequence"/>
</dbReference>
<keyword evidence="8" id="KW-0472">Membrane</keyword>
<keyword evidence="3" id="KW-0813">Transport</keyword>
<dbReference type="InterPro" id="IPR003593">
    <property type="entry name" value="AAA+_ATPase"/>
</dbReference>
<dbReference type="Pfam" id="PF00005">
    <property type="entry name" value="ABC_tran"/>
    <property type="match status" value="1"/>
</dbReference>
<feature type="domain" description="ABC transporter" evidence="10">
    <location>
        <begin position="5"/>
        <end position="251"/>
    </location>
</feature>
<dbReference type="GO" id="GO:0005524">
    <property type="term" value="F:ATP binding"/>
    <property type="evidence" value="ECO:0007669"/>
    <property type="project" value="UniProtKB-KW"/>
</dbReference>